<evidence type="ECO:0000313" key="1">
    <source>
        <dbReference type="EMBL" id="KJV72961.1"/>
    </source>
</evidence>
<dbReference type="PATRIC" id="fig|1359175.3.peg.3033"/>
<organism evidence="1 2">
    <name type="scientific">Orientia tsutsugamushi str. TA716</name>
    <dbReference type="NCBI Taxonomy" id="1359175"/>
    <lineage>
        <taxon>Bacteria</taxon>
        <taxon>Pseudomonadati</taxon>
        <taxon>Pseudomonadota</taxon>
        <taxon>Alphaproteobacteria</taxon>
        <taxon>Rickettsiales</taxon>
        <taxon>Rickettsiaceae</taxon>
        <taxon>Rickettsieae</taxon>
        <taxon>Orientia</taxon>
    </lineage>
</organism>
<comment type="caution">
    <text evidence="1">The sequence shown here is derived from an EMBL/GenBank/DDBJ whole genome shotgun (WGS) entry which is preliminary data.</text>
</comment>
<name>A0A0F3NYQ3_ORITS</name>
<protein>
    <submittedName>
        <fullName evidence="1">Uncharacterized protein</fullName>
    </submittedName>
</protein>
<dbReference type="EMBL" id="LAOA01000091">
    <property type="protein sequence ID" value="KJV72961.1"/>
    <property type="molecule type" value="Genomic_DNA"/>
</dbReference>
<reference evidence="1 2" key="1">
    <citation type="submission" date="2015-01" db="EMBL/GenBank/DDBJ databases">
        <title>Genome Sequencing of Rickettsiales.</title>
        <authorList>
            <person name="Daugherty S.C."/>
            <person name="Su Q."/>
            <person name="Abolude K."/>
            <person name="Beier-Sexton M."/>
            <person name="Carlyon J.A."/>
            <person name="Carter R."/>
            <person name="Day N.P."/>
            <person name="Dumler S.J."/>
            <person name="Dyachenko V."/>
            <person name="Godinez A."/>
            <person name="Kurtti T.J."/>
            <person name="Lichay M."/>
            <person name="Mullins K.E."/>
            <person name="Ott S."/>
            <person name="Pappas-Brown V."/>
            <person name="Paris D.H."/>
            <person name="Patel P."/>
            <person name="Richards A.L."/>
            <person name="Sadzewicz L."/>
            <person name="Sears K."/>
            <person name="Seidman D."/>
            <person name="Sengamalay N."/>
            <person name="Stenos J."/>
            <person name="Tallon L.J."/>
            <person name="Vincent G."/>
            <person name="Fraser C.M."/>
            <person name="Munderloh U."/>
            <person name="Dunning-Hotopp J.C."/>
        </authorList>
    </citation>
    <scope>NUCLEOTIDE SEQUENCE [LARGE SCALE GENOMIC DNA]</scope>
    <source>
        <strain evidence="1 2">TA716</strain>
    </source>
</reference>
<sequence>MIQVMHQHIIVKGISLDDLGKSLEAIENLNLAIKYNHFA</sequence>
<gene>
    <name evidence="1" type="ORF">OTSTA716_1768</name>
</gene>
<dbReference type="Proteomes" id="UP000033671">
    <property type="component" value="Unassembled WGS sequence"/>
</dbReference>
<evidence type="ECO:0000313" key="2">
    <source>
        <dbReference type="Proteomes" id="UP000033671"/>
    </source>
</evidence>
<proteinExistence type="predicted"/>
<accession>A0A0F3NYQ3</accession>
<dbReference type="AlphaFoldDB" id="A0A0F3NYQ3"/>